<dbReference type="GO" id="GO:0005524">
    <property type="term" value="F:ATP binding"/>
    <property type="evidence" value="ECO:0007669"/>
    <property type="project" value="UniProtKB-KW"/>
</dbReference>
<evidence type="ECO:0000256" key="4">
    <source>
        <dbReference type="ARBA" id="ARBA00022741"/>
    </source>
</evidence>
<geneLocation type="plasmid" evidence="7">
    <name>pCBMA213_1</name>
</geneLocation>
<dbReference type="InterPro" id="IPR041627">
    <property type="entry name" value="AAA_lid_6"/>
</dbReference>
<dbReference type="InterPro" id="IPR050773">
    <property type="entry name" value="CbxX/CfxQ_RuBisCO_ESX"/>
</dbReference>
<dbReference type="Pfam" id="PF17866">
    <property type="entry name" value="AAA_lid_6"/>
    <property type="match status" value="1"/>
</dbReference>
<comment type="similarity">
    <text evidence="2">Belongs to the CbxX/CfxQ family.</text>
</comment>
<evidence type="ECO:0000256" key="5">
    <source>
        <dbReference type="ARBA" id="ARBA00022840"/>
    </source>
</evidence>
<dbReference type="EMBL" id="MF600313">
    <property type="protein sequence ID" value="AVN58358.1"/>
    <property type="molecule type" value="Genomic_DNA"/>
</dbReference>
<dbReference type="InterPro" id="IPR003593">
    <property type="entry name" value="AAA+_ATPase"/>
</dbReference>
<dbReference type="Gene3D" id="1.10.8.60">
    <property type="match status" value="1"/>
</dbReference>
<organism evidence="7">
    <name type="scientific">Mycolicibacterium sp. CBMA 213</name>
    <dbReference type="NCBI Taxonomy" id="1968788"/>
    <lineage>
        <taxon>Bacteria</taxon>
        <taxon>Bacillati</taxon>
        <taxon>Actinomycetota</taxon>
        <taxon>Actinomycetes</taxon>
        <taxon>Mycobacteriales</taxon>
        <taxon>Mycobacteriaceae</taxon>
        <taxon>Mycolicibacterium</taxon>
    </lineage>
</organism>
<dbReference type="RefSeq" id="WP_155921828.1">
    <property type="nucleotide sequence ID" value="NZ_MF600313.1"/>
</dbReference>
<sequence length="630" mass="69545">MNDQVLSYFINGIRYWGDGDLHTALDNIDYCLTLDPGQCDLYRAKATLAIKMNADVDHGLIEQIYQTRGTWGRLLTAVNRETGADFPVDYFQGKYEIGYLGLKFDSNTLTGVHVARAGELSDRQRFDEALAVAEAAPKITPVVQLATALVYFKASRWHDVIAHTTPLLNPHKYDTFDNSTGQADPWLQSLAYLLAGISDAHLGNSITASESLRRADAAQVGADGREYHFRDIGAESCYYLGLLGRAQGDEERATVYLNNGLAYIRTGKLQDALADTSVTLRQTTTELINQRSSYWDIHTEADLHEVRKLEFAESQSAVLTEAEEELKAQIGMVSVKDQVYRFKANAAFEREAIRRGRASTRPSNHMVFTGPPGTGKTTIARVVAKILHGLGICPENKVVEASRADLVGSHEGESIKMTREVIYRADGGVLFIDEAYAIVKERNSGQVDPFGSEAMDEIMLALENRRDTLVVIIAGYAKDIDRLLETNDGLFSRFQKRIDFESYTPDEIGDIAVAIAEKRGNAMKDPCRKMFVAAALLLQGNNSSGKKLLDVAGNGRFVRNVIEAAEEFRSVRLSGQNLSAMSDDELFELAPEDIAEAMRLVLQKIFGPAAPEVHVPASQDRTQSEEGEAS</sequence>
<evidence type="ECO:0000256" key="3">
    <source>
        <dbReference type="ARBA" id="ARBA00022490"/>
    </source>
</evidence>
<dbReference type="AlphaFoldDB" id="A0A343VR34"/>
<evidence type="ECO:0000259" key="6">
    <source>
        <dbReference type="SMART" id="SM00382"/>
    </source>
</evidence>
<dbReference type="Gene3D" id="3.40.50.300">
    <property type="entry name" value="P-loop containing nucleotide triphosphate hydrolases"/>
    <property type="match status" value="1"/>
</dbReference>
<dbReference type="InterPro" id="IPR011990">
    <property type="entry name" value="TPR-like_helical_dom_sf"/>
</dbReference>
<keyword evidence="7" id="KW-0614">Plasmid</keyword>
<dbReference type="Pfam" id="PF21545">
    <property type="entry name" value="T7SS_EccA1_N"/>
    <property type="match status" value="1"/>
</dbReference>
<accession>A0A343VR34</accession>
<dbReference type="Pfam" id="PF00004">
    <property type="entry name" value="AAA"/>
    <property type="match status" value="1"/>
</dbReference>
<dbReference type="PRINTS" id="PR00819">
    <property type="entry name" value="CBXCFQXSUPER"/>
</dbReference>
<dbReference type="FunFam" id="3.40.50.300:FF:000216">
    <property type="entry name" value="Type VII secretion ATPase EccA"/>
    <property type="match status" value="1"/>
</dbReference>
<dbReference type="InterPro" id="IPR049078">
    <property type="entry name" value="T7SS_EccA1-like_N"/>
</dbReference>
<dbReference type="InterPro" id="IPR003959">
    <property type="entry name" value="ATPase_AAA_core"/>
</dbReference>
<dbReference type="SUPFAM" id="SSF52540">
    <property type="entry name" value="P-loop containing nucleoside triphosphate hydrolases"/>
    <property type="match status" value="1"/>
</dbReference>
<evidence type="ECO:0000313" key="7">
    <source>
        <dbReference type="EMBL" id="AVN58358.1"/>
    </source>
</evidence>
<dbReference type="SUPFAM" id="SSF48452">
    <property type="entry name" value="TPR-like"/>
    <property type="match status" value="1"/>
</dbReference>
<keyword evidence="3" id="KW-0963">Cytoplasm</keyword>
<dbReference type="PANTHER" id="PTHR43392">
    <property type="entry name" value="AAA-TYPE ATPASE FAMILY PROTEIN / ANKYRIN REPEAT FAMILY PROTEIN"/>
    <property type="match status" value="1"/>
</dbReference>
<evidence type="ECO:0000256" key="1">
    <source>
        <dbReference type="ARBA" id="ARBA00004496"/>
    </source>
</evidence>
<keyword evidence="5" id="KW-0067">ATP-binding</keyword>
<evidence type="ECO:0000256" key="2">
    <source>
        <dbReference type="ARBA" id="ARBA00010378"/>
    </source>
</evidence>
<comment type="subcellular location">
    <subcellularLocation>
        <location evidence="1">Cytoplasm</location>
    </subcellularLocation>
</comment>
<dbReference type="PANTHER" id="PTHR43392:SF2">
    <property type="entry name" value="AAA-TYPE ATPASE FAMILY PROTEIN _ ANKYRIN REPEAT FAMILY PROTEIN"/>
    <property type="match status" value="1"/>
</dbReference>
<dbReference type="Gene3D" id="1.25.40.10">
    <property type="entry name" value="Tetratricopeptide repeat domain"/>
    <property type="match status" value="1"/>
</dbReference>
<dbReference type="CDD" id="cd00009">
    <property type="entry name" value="AAA"/>
    <property type="match status" value="1"/>
</dbReference>
<feature type="domain" description="AAA+ ATPase" evidence="6">
    <location>
        <begin position="362"/>
        <end position="504"/>
    </location>
</feature>
<gene>
    <name evidence="7" type="primary">eccA1</name>
    <name evidence="7" type="ORF">B5P44_p00063</name>
</gene>
<name>A0A343VR34_9MYCO</name>
<proteinExistence type="inferred from homology"/>
<dbReference type="GO" id="GO:0005737">
    <property type="term" value="C:cytoplasm"/>
    <property type="evidence" value="ECO:0007669"/>
    <property type="project" value="UniProtKB-SubCell"/>
</dbReference>
<protein>
    <submittedName>
        <fullName evidence="7">ESX-1 secretion system protein EccA1</fullName>
    </submittedName>
</protein>
<dbReference type="InterPro" id="IPR000641">
    <property type="entry name" value="CbxX/CfxQ"/>
</dbReference>
<dbReference type="GO" id="GO:0016887">
    <property type="term" value="F:ATP hydrolysis activity"/>
    <property type="evidence" value="ECO:0007669"/>
    <property type="project" value="InterPro"/>
</dbReference>
<dbReference type="SMART" id="SM00382">
    <property type="entry name" value="AAA"/>
    <property type="match status" value="1"/>
</dbReference>
<keyword evidence="4" id="KW-0547">Nucleotide-binding</keyword>
<dbReference type="InterPro" id="IPR027417">
    <property type="entry name" value="P-loop_NTPase"/>
</dbReference>
<reference evidence="7" key="1">
    <citation type="journal article" date="2018" name="Front. Microbiol.">
        <title>Beyond the Limits: tRNA Array Units in Mycobacterium Genomes.</title>
        <authorList>
            <person name="Morgado S.M."/>
            <person name="Vicente A.C."/>
        </authorList>
    </citation>
    <scope>NUCLEOTIDE SEQUENCE</scope>
    <source>
        <strain evidence="7">CBMA 213</strain>
        <plasmid evidence="7">pCBMA213_1</plasmid>
    </source>
</reference>